<dbReference type="SUPFAM" id="SSF46689">
    <property type="entry name" value="Homeodomain-like"/>
    <property type="match status" value="1"/>
</dbReference>
<dbReference type="GO" id="GO:0003677">
    <property type="term" value="F:DNA binding"/>
    <property type="evidence" value="ECO:0007669"/>
    <property type="project" value="UniProtKB-UniRule"/>
</dbReference>
<protein>
    <recommendedName>
        <fullName evidence="3">HTH tetR-type domain-containing protein</fullName>
    </recommendedName>
</protein>
<organism evidence="4 5">
    <name type="scientific">Mycolicibacter hiberniae</name>
    <dbReference type="NCBI Taxonomy" id="29314"/>
    <lineage>
        <taxon>Bacteria</taxon>
        <taxon>Bacillati</taxon>
        <taxon>Actinomycetota</taxon>
        <taxon>Actinomycetes</taxon>
        <taxon>Mycobacteriales</taxon>
        <taxon>Mycobacteriaceae</taxon>
        <taxon>Mycolicibacter</taxon>
    </lineage>
</organism>
<evidence type="ECO:0000256" key="1">
    <source>
        <dbReference type="ARBA" id="ARBA00023125"/>
    </source>
</evidence>
<keyword evidence="5" id="KW-1185">Reference proteome</keyword>
<feature type="DNA-binding region" description="H-T-H motif" evidence="2">
    <location>
        <begin position="2"/>
        <end position="21"/>
    </location>
</feature>
<reference evidence="4 5" key="1">
    <citation type="journal article" date="2019" name="Emerg. Microbes Infect.">
        <title>Comprehensive subspecies identification of 175 nontuberculous mycobacteria species based on 7547 genomic profiles.</title>
        <authorList>
            <person name="Matsumoto Y."/>
            <person name="Kinjo T."/>
            <person name="Motooka D."/>
            <person name="Nabeya D."/>
            <person name="Jung N."/>
            <person name="Uechi K."/>
            <person name="Horii T."/>
            <person name="Iida T."/>
            <person name="Fujita J."/>
            <person name="Nakamura S."/>
        </authorList>
    </citation>
    <scope>NUCLEOTIDE SEQUENCE [LARGE SCALE GENOMIC DNA]</scope>
    <source>
        <strain evidence="4 5">JCM 13571</strain>
    </source>
</reference>
<evidence type="ECO:0000313" key="4">
    <source>
        <dbReference type="EMBL" id="BBZ23958.1"/>
    </source>
</evidence>
<evidence type="ECO:0000256" key="2">
    <source>
        <dbReference type="PROSITE-ProRule" id="PRU00335"/>
    </source>
</evidence>
<dbReference type="Proteomes" id="UP000467260">
    <property type="component" value="Chromosome"/>
</dbReference>
<dbReference type="InterPro" id="IPR041642">
    <property type="entry name" value="KstR_C"/>
</dbReference>
<evidence type="ECO:0000259" key="3">
    <source>
        <dbReference type="PROSITE" id="PS50977"/>
    </source>
</evidence>
<dbReference type="PROSITE" id="PS50977">
    <property type="entry name" value="HTH_TETR_2"/>
    <property type="match status" value="1"/>
</dbReference>
<name>A0A7I7X6K0_9MYCO</name>
<dbReference type="AlphaFoldDB" id="A0A7I7X6K0"/>
<dbReference type="InterPro" id="IPR001647">
    <property type="entry name" value="HTH_TetR"/>
</dbReference>
<accession>A0A7I7X6K0</accession>
<dbReference type="InterPro" id="IPR009057">
    <property type="entry name" value="Homeodomain-like_sf"/>
</dbReference>
<dbReference type="Pfam" id="PF17925">
    <property type="entry name" value="TetR_C_20"/>
    <property type="match status" value="1"/>
</dbReference>
<dbReference type="EMBL" id="AP022609">
    <property type="protein sequence ID" value="BBZ23958.1"/>
    <property type="molecule type" value="Genomic_DNA"/>
</dbReference>
<keyword evidence="1 2" id="KW-0238">DNA-binding</keyword>
<sequence>MHIRSVAKSAGVSPTAVYQHFCSKDDLLVDCLNTWLSNFKASAPLAPLRPAHPYRRLIIVVASLTEQMSLTPRFAEAVARAYLHAAGSAARRATAVREGLVEILADALNHQDPASHEHVRQVAALVADVWLTNLLAIAQNRTTPDELRRHLERAIAAIYNNDA</sequence>
<gene>
    <name evidence="4" type="ORF">MHIB_23760</name>
</gene>
<feature type="domain" description="HTH tetR-type" evidence="3">
    <location>
        <begin position="1"/>
        <end position="39"/>
    </location>
</feature>
<dbReference type="Pfam" id="PF00440">
    <property type="entry name" value="TetR_N"/>
    <property type="match status" value="1"/>
</dbReference>
<dbReference type="KEGG" id="mhib:MHIB_23760"/>
<evidence type="ECO:0000313" key="5">
    <source>
        <dbReference type="Proteomes" id="UP000467260"/>
    </source>
</evidence>
<proteinExistence type="predicted"/>
<dbReference type="Gene3D" id="1.10.357.10">
    <property type="entry name" value="Tetracycline Repressor, domain 2"/>
    <property type="match status" value="1"/>
</dbReference>